<dbReference type="Pfam" id="PF00069">
    <property type="entry name" value="Pkinase"/>
    <property type="match status" value="1"/>
</dbReference>
<keyword evidence="4" id="KW-1003">Cell membrane</keyword>
<evidence type="ECO:0000256" key="11">
    <source>
        <dbReference type="ARBA" id="ARBA00022840"/>
    </source>
</evidence>
<dbReference type="InterPro" id="IPR001245">
    <property type="entry name" value="Ser-Thr/Tyr_kinase_cat_dom"/>
</dbReference>
<evidence type="ECO:0000256" key="7">
    <source>
        <dbReference type="ARBA" id="ARBA00022692"/>
    </source>
</evidence>
<organism evidence="17 18">
    <name type="scientific">Mikania micrantha</name>
    <name type="common">bitter vine</name>
    <dbReference type="NCBI Taxonomy" id="192012"/>
    <lineage>
        <taxon>Eukaryota</taxon>
        <taxon>Viridiplantae</taxon>
        <taxon>Streptophyta</taxon>
        <taxon>Embryophyta</taxon>
        <taxon>Tracheophyta</taxon>
        <taxon>Spermatophyta</taxon>
        <taxon>Magnoliopsida</taxon>
        <taxon>eudicotyledons</taxon>
        <taxon>Gunneridae</taxon>
        <taxon>Pentapetalae</taxon>
        <taxon>asterids</taxon>
        <taxon>campanulids</taxon>
        <taxon>Asterales</taxon>
        <taxon>Asteraceae</taxon>
        <taxon>Asteroideae</taxon>
        <taxon>Heliantheae alliance</taxon>
        <taxon>Eupatorieae</taxon>
        <taxon>Mikania</taxon>
    </lineage>
</organism>
<keyword evidence="9" id="KW-0547">Nucleotide-binding</keyword>
<dbReference type="Pfam" id="PF07714">
    <property type="entry name" value="PK_Tyr_Ser-Thr"/>
    <property type="match status" value="1"/>
</dbReference>
<evidence type="ECO:0000256" key="8">
    <source>
        <dbReference type="ARBA" id="ARBA00022729"/>
    </source>
</evidence>
<keyword evidence="7" id="KW-0812">Transmembrane</keyword>
<dbReference type="InterPro" id="IPR011009">
    <property type="entry name" value="Kinase-like_dom_sf"/>
</dbReference>
<comment type="similarity">
    <text evidence="2">In the N-terminal section; belongs to the leguminous lectin family.</text>
</comment>
<name>A0A5N6LP61_9ASTR</name>
<evidence type="ECO:0000256" key="4">
    <source>
        <dbReference type="ARBA" id="ARBA00022475"/>
    </source>
</evidence>
<reference evidence="17 18" key="1">
    <citation type="submission" date="2019-05" db="EMBL/GenBank/DDBJ databases">
        <title>Mikania micrantha, genome provides insights into the molecular mechanism of rapid growth.</title>
        <authorList>
            <person name="Liu B."/>
        </authorList>
    </citation>
    <scope>NUCLEOTIDE SEQUENCE [LARGE SCALE GENOMIC DNA]</scope>
    <source>
        <strain evidence="17">NLD-2019</strain>
        <tissue evidence="17">Leaf</tissue>
    </source>
</reference>
<evidence type="ECO:0000256" key="1">
    <source>
        <dbReference type="ARBA" id="ARBA00004251"/>
    </source>
</evidence>
<dbReference type="PANTHER" id="PTHR27006:SF616">
    <property type="entry name" value="CYSTEINE-RICH RECEPTOR-LIKE PROTEIN KINASE 10"/>
    <property type="match status" value="1"/>
</dbReference>
<feature type="domain" description="Protein kinase" evidence="16">
    <location>
        <begin position="248"/>
        <end position="516"/>
    </location>
</feature>
<dbReference type="PROSITE" id="PS50011">
    <property type="entry name" value="PROTEIN_KINASE_DOM"/>
    <property type="match status" value="1"/>
</dbReference>
<dbReference type="FunFam" id="1.10.510.10:FF:000240">
    <property type="entry name" value="Lectin-domain containing receptor kinase A4.3"/>
    <property type="match status" value="1"/>
</dbReference>
<dbReference type="GO" id="GO:0005886">
    <property type="term" value="C:plasma membrane"/>
    <property type="evidence" value="ECO:0007669"/>
    <property type="project" value="UniProtKB-SubCell"/>
</dbReference>
<keyword evidence="15" id="KW-0325">Glycoprotein</keyword>
<dbReference type="FunFam" id="3.30.200.20:FF:000039">
    <property type="entry name" value="receptor-like protein kinase FERONIA"/>
    <property type="match status" value="1"/>
</dbReference>
<dbReference type="Gene3D" id="1.10.510.10">
    <property type="entry name" value="Transferase(Phosphotransferase) domain 1"/>
    <property type="match status" value="2"/>
</dbReference>
<dbReference type="SUPFAM" id="SSF56112">
    <property type="entry name" value="Protein kinase-like (PK-like)"/>
    <property type="match status" value="3"/>
</dbReference>
<dbReference type="OrthoDB" id="4062651at2759"/>
<dbReference type="EMBL" id="SZYD01000019">
    <property type="protein sequence ID" value="KAD2393977.1"/>
    <property type="molecule type" value="Genomic_DNA"/>
</dbReference>
<dbReference type="Proteomes" id="UP000326396">
    <property type="component" value="Linkage Group LG9"/>
</dbReference>
<keyword evidence="13" id="KW-0472">Membrane</keyword>
<evidence type="ECO:0000313" key="17">
    <source>
        <dbReference type="EMBL" id="KAD2393977.1"/>
    </source>
</evidence>
<dbReference type="Gene3D" id="3.30.200.20">
    <property type="entry name" value="Phosphorylase Kinase, domain 1"/>
    <property type="match status" value="2"/>
</dbReference>
<accession>A0A5N6LP61</accession>
<evidence type="ECO:0000256" key="5">
    <source>
        <dbReference type="ARBA" id="ARBA00022527"/>
    </source>
</evidence>
<evidence type="ECO:0000256" key="14">
    <source>
        <dbReference type="ARBA" id="ARBA00023170"/>
    </source>
</evidence>
<evidence type="ECO:0000256" key="12">
    <source>
        <dbReference type="ARBA" id="ARBA00022989"/>
    </source>
</evidence>
<evidence type="ECO:0000259" key="16">
    <source>
        <dbReference type="PROSITE" id="PS50011"/>
    </source>
</evidence>
<keyword evidence="5" id="KW-0723">Serine/threonine-protein kinase</keyword>
<keyword evidence="8" id="KW-0732">Signal</keyword>
<evidence type="ECO:0000256" key="3">
    <source>
        <dbReference type="ARBA" id="ARBA00010217"/>
    </source>
</evidence>
<evidence type="ECO:0000313" key="18">
    <source>
        <dbReference type="Proteomes" id="UP000326396"/>
    </source>
</evidence>
<comment type="subcellular location">
    <subcellularLocation>
        <location evidence="1">Cell membrane</location>
        <topology evidence="1">Single-pass type I membrane protein</topology>
    </subcellularLocation>
</comment>
<protein>
    <recommendedName>
        <fullName evidence="16">Protein kinase domain-containing protein</fullName>
    </recommendedName>
</protein>
<keyword evidence="14" id="KW-0675">Receptor</keyword>
<keyword evidence="12" id="KW-1133">Transmembrane helix</keyword>
<gene>
    <name evidence="17" type="ORF">E3N88_40954</name>
</gene>
<proteinExistence type="inferred from homology"/>
<sequence length="538" mass="60409">MSVPNIAESSSSESPQLCRQFTFSEIQQATQNLDESLIIGHGGFGKVYKGTITNGSNPLIVAIKRLDSNSNQGSSEFWAEVNMLSNLRHCHLVSLIGYLDRRIDEEQRALAIWAQDSIKKGRLKQIVDTEIRESVSPKCLKVFAKLAKGCLHKHPKQRPTMAEVVVCLESILALQEKANNKPQLTIMQYFARFAPGIRSVNSLELSFDSAGGGSSVYSLESYFNTIGGENKTLRRFDLNTLIVATENFSEANKISPHAREPLYKGKLQNGLSIAVAPSSGTQHEKEYMNEASILVKVEHENVAKLLGYCIDGNRWFLVYDFAVVESLDRLIFDPECTLLNWDTRYKIVLGVARALLYLHKDAPVQVIHSDVTPGKILLDESLDAKLSSFRNATCLSINEADCFVLRICGTWGYMAPEYMLHGYLSSKADVYSFGVLVLEIITGHRLMTRGISYDSLLKHIGRNWFEGTLSNIIDPRIDVDSSSLTKFFEIGWLCVQEDAAARPTMEEVVSMLLDWFSCSPCGKNARNDYNYERQFEMY</sequence>
<comment type="similarity">
    <text evidence="3">In the C-terminal section; belongs to the protein kinase superfamily. Ser/Thr protein kinase family.</text>
</comment>
<keyword evidence="6" id="KW-0808">Transferase</keyword>
<dbReference type="AlphaFoldDB" id="A0A5N6LP61"/>
<keyword evidence="10" id="KW-0418">Kinase</keyword>
<comment type="caution">
    <text evidence="17">The sequence shown here is derived from an EMBL/GenBank/DDBJ whole genome shotgun (WGS) entry which is preliminary data.</text>
</comment>
<dbReference type="GO" id="GO:0002229">
    <property type="term" value="P:defense response to oomycetes"/>
    <property type="evidence" value="ECO:0007669"/>
    <property type="project" value="UniProtKB-ARBA"/>
</dbReference>
<keyword evidence="11" id="KW-0067">ATP-binding</keyword>
<evidence type="ECO:0000256" key="10">
    <source>
        <dbReference type="ARBA" id="ARBA00022777"/>
    </source>
</evidence>
<dbReference type="GO" id="GO:0005524">
    <property type="term" value="F:ATP binding"/>
    <property type="evidence" value="ECO:0007669"/>
    <property type="project" value="UniProtKB-KW"/>
</dbReference>
<dbReference type="GO" id="GO:0004674">
    <property type="term" value="F:protein serine/threonine kinase activity"/>
    <property type="evidence" value="ECO:0007669"/>
    <property type="project" value="UniProtKB-KW"/>
</dbReference>
<evidence type="ECO:0000256" key="2">
    <source>
        <dbReference type="ARBA" id="ARBA00008536"/>
    </source>
</evidence>
<evidence type="ECO:0000256" key="9">
    <source>
        <dbReference type="ARBA" id="ARBA00022741"/>
    </source>
</evidence>
<keyword evidence="18" id="KW-1185">Reference proteome</keyword>
<dbReference type="InterPro" id="IPR000719">
    <property type="entry name" value="Prot_kinase_dom"/>
</dbReference>
<evidence type="ECO:0000256" key="13">
    <source>
        <dbReference type="ARBA" id="ARBA00023136"/>
    </source>
</evidence>
<evidence type="ECO:0000256" key="15">
    <source>
        <dbReference type="ARBA" id="ARBA00023180"/>
    </source>
</evidence>
<dbReference type="PANTHER" id="PTHR27006">
    <property type="entry name" value="PROMASTIGOTE SURFACE ANTIGEN PROTEIN PSA"/>
    <property type="match status" value="1"/>
</dbReference>
<evidence type="ECO:0000256" key="6">
    <source>
        <dbReference type="ARBA" id="ARBA00022679"/>
    </source>
</evidence>